<dbReference type="Proteomes" id="UP000044377">
    <property type="component" value="Unassembled WGS sequence"/>
</dbReference>
<sequence>MNNIFHPSQIKKRDDVTDCMVARYLKQNKCNLRHKMIIDAKVFINFVYRNNL</sequence>
<accession>A0A0G4JWC0</accession>
<dbReference type="STRING" id="1109412.BN1221_02688"/>
<protein>
    <submittedName>
        <fullName evidence="1">Uncharacterized protein</fullName>
    </submittedName>
</protein>
<dbReference type="AlphaFoldDB" id="A0A0G4JWC0"/>
<keyword evidence="2" id="KW-1185">Reference proteome</keyword>
<reference evidence="2" key="1">
    <citation type="submission" date="2015-01" db="EMBL/GenBank/DDBJ databases">
        <authorList>
            <person name="Paterson Steve"/>
        </authorList>
    </citation>
    <scope>NUCLEOTIDE SEQUENCE [LARGE SCALE GENOMIC DNA]</scope>
    <source>
        <strain evidence="2">OBR1</strain>
    </source>
</reference>
<organism evidence="1 2">
    <name type="scientific">Brenneria goodwinii</name>
    <dbReference type="NCBI Taxonomy" id="1109412"/>
    <lineage>
        <taxon>Bacteria</taxon>
        <taxon>Pseudomonadati</taxon>
        <taxon>Pseudomonadota</taxon>
        <taxon>Gammaproteobacteria</taxon>
        <taxon>Enterobacterales</taxon>
        <taxon>Pectobacteriaceae</taxon>
        <taxon>Brenneria</taxon>
    </lineage>
</organism>
<evidence type="ECO:0000313" key="1">
    <source>
        <dbReference type="EMBL" id="CPR17519.1"/>
    </source>
</evidence>
<gene>
    <name evidence="1" type="ORF">BN1221_02688</name>
</gene>
<evidence type="ECO:0000313" key="2">
    <source>
        <dbReference type="Proteomes" id="UP000044377"/>
    </source>
</evidence>
<name>A0A0G4JWC0_9GAMM</name>
<dbReference type="EMBL" id="CGIG01000001">
    <property type="protein sequence ID" value="CPR17519.1"/>
    <property type="molecule type" value="Genomic_DNA"/>
</dbReference>
<proteinExistence type="predicted"/>